<dbReference type="RefSeq" id="WP_203913512.1">
    <property type="nucleotide sequence ID" value="NZ_BONY01000076.1"/>
</dbReference>
<keyword evidence="2" id="KW-1185">Reference proteome</keyword>
<dbReference type="EMBL" id="BONY01000076">
    <property type="protein sequence ID" value="GIH09782.1"/>
    <property type="molecule type" value="Genomic_DNA"/>
</dbReference>
<protein>
    <recommendedName>
        <fullName evidence="3">PIN domain-containing protein</fullName>
    </recommendedName>
</protein>
<name>A0A8J3QGT2_9ACTN</name>
<evidence type="ECO:0008006" key="3">
    <source>
        <dbReference type="Google" id="ProtNLM"/>
    </source>
</evidence>
<evidence type="ECO:0000313" key="2">
    <source>
        <dbReference type="Proteomes" id="UP000612899"/>
    </source>
</evidence>
<sequence>MSVRLILDTSALVAYAAADTRAIDLGELLLTVQENGDLTGIPAMCLIEAYQQVSQPHRDHLLELVGDDEGLAVLLPVLAADVATIAHLALQLPPPPAHATAETHKHHALLATYQRHTYTDILAAEDILDL</sequence>
<comment type="caution">
    <text evidence="1">The sequence shown here is derived from an EMBL/GenBank/DDBJ whole genome shotgun (WGS) entry which is preliminary data.</text>
</comment>
<accession>A0A8J3QGT2</accession>
<gene>
    <name evidence="1" type="ORF">Rhe02_78490</name>
</gene>
<evidence type="ECO:0000313" key="1">
    <source>
        <dbReference type="EMBL" id="GIH09782.1"/>
    </source>
</evidence>
<proteinExistence type="predicted"/>
<dbReference type="Proteomes" id="UP000612899">
    <property type="component" value="Unassembled WGS sequence"/>
</dbReference>
<reference evidence="1" key="1">
    <citation type="submission" date="2021-01" db="EMBL/GenBank/DDBJ databases">
        <title>Whole genome shotgun sequence of Rhizocola hellebori NBRC 109834.</title>
        <authorList>
            <person name="Komaki H."/>
            <person name="Tamura T."/>
        </authorList>
    </citation>
    <scope>NUCLEOTIDE SEQUENCE</scope>
    <source>
        <strain evidence="1">NBRC 109834</strain>
    </source>
</reference>
<organism evidence="1 2">
    <name type="scientific">Rhizocola hellebori</name>
    <dbReference type="NCBI Taxonomy" id="1392758"/>
    <lineage>
        <taxon>Bacteria</taxon>
        <taxon>Bacillati</taxon>
        <taxon>Actinomycetota</taxon>
        <taxon>Actinomycetes</taxon>
        <taxon>Micromonosporales</taxon>
        <taxon>Micromonosporaceae</taxon>
        <taxon>Rhizocola</taxon>
    </lineage>
</organism>
<dbReference type="AlphaFoldDB" id="A0A8J3QGT2"/>